<sequence>MANWSCQDALKMYNVPYWGAGFFNIDALGRVVVTPDKTRLDCKIALVDIIEQLRKQGYAAPVLLRFPDIIKTRINALFGAFEQAIQSYGYKGRYQCVYPIKVNQQNQVIESVTRAFADKPALGLEAGSKPELLAVLSHHHDQGSVIVCNGYKDREYVRHALLGSLLGHHVYIVVEKPSELELILDEAARLNIAPRIGVRARLASQGSGKWQASGGEKSKFGLNAAQILRLVERLREAGKLDCLQLVHFHLGSQIANIRDIQGGIRECGRFYAELRHLGANIEVVDVGGGLGVDYEGSRSQSHCSANYNLREYANNVVWGIGDVCEEFDLPHPMIISESGRAITAHHAVLISNIVGMESQLPTSLPDAPNAEAPMLLQNMWDSWKELHEKEDPGLLEIFHDSVSDLADVHTQYTLGMLSLQQRAWAEDLHLNLCLKLKVMLDPVNRMHRNLQDELNEKLADKCFVNFSLFQSLPDAWGIDQIFPIMPLSGLDQQPTRRGVIMDITCDSDGMIKEYVDGVGIENSLPMPEMRNDETHYMGFFLVGAYQEILGDLHNLFGDTHSAEVCLNDNGEPVITNIIKGDNVDNLLRYVNIDTSVIRRDYQKLVAHPSLSEETRKELLEELEAGLQGYAYLEEE</sequence>
<evidence type="ECO:0000256" key="5">
    <source>
        <dbReference type="ARBA" id="ARBA00022723"/>
    </source>
</evidence>
<keyword evidence="5 12" id="KW-0479">Metal-binding</keyword>
<feature type="domain" description="Arginine decarboxylase C-terminal helical" evidence="17">
    <location>
        <begin position="583"/>
        <end position="632"/>
    </location>
</feature>
<dbReference type="PANTHER" id="PTHR43295:SF9">
    <property type="entry name" value="BIOSYNTHETIC ARGININE DECARBOXYLASE"/>
    <property type="match status" value="1"/>
</dbReference>
<dbReference type="GO" id="GO:0046872">
    <property type="term" value="F:metal ion binding"/>
    <property type="evidence" value="ECO:0007669"/>
    <property type="project" value="UniProtKB-KW"/>
</dbReference>
<comment type="caution">
    <text evidence="18">The sequence shown here is derived from an EMBL/GenBank/DDBJ whole genome shotgun (WGS) entry which is preliminary data.</text>
</comment>
<dbReference type="InterPro" id="IPR040634">
    <property type="entry name" value="Arg_decarb_HB"/>
</dbReference>
<comment type="cofactor">
    <cofactor evidence="2 12">
        <name>Mg(2+)</name>
        <dbReference type="ChEBI" id="CHEBI:18420"/>
    </cofactor>
</comment>
<dbReference type="InterPro" id="IPR029066">
    <property type="entry name" value="PLP-binding_barrel"/>
</dbReference>
<dbReference type="Gene3D" id="2.40.37.10">
    <property type="entry name" value="Lyase, Ornithine Decarboxylase, Chain A, domain 1"/>
    <property type="match status" value="1"/>
</dbReference>
<evidence type="ECO:0000256" key="14">
    <source>
        <dbReference type="PIRSR" id="PIRSR600183-50"/>
    </source>
</evidence>
<feature type="modified residue" description="N6-(pyridoxal phosphate)lysine" evidence="12 13">
    <location>
        <position position="101"/>
    </location>
</feature>
<comment type="cofactor">
    <cofactor evidence="1 12 13">
        <name>pyridoxal 5'-phosphate</name>
        <dbReference type="ChEBI" id="CHEBI:597326"/>
    </cofactor>
</comment>
<evidence type="ECO:0000256" key="6">
    <source>
        <dbReference type="ARBA" id="ARBA00022793"/>
    </source>
</evidence>
<evidence type="ECO:0000259" key="17">
    <source>
        <dbReference type="Pfam" id="PF17944"/>
    </source>
</evidence>
<dbReference type="SUPFAM" id="SSF51419">
    <property type="entry name" value="PLP-binding barrel"/>
    <property type="match status" value="1"/>
</dbReference>
<keyword evidence="19" id="KW-1185">Reference proteome</keyword>
<evidence type="ECO:0000256" key="3">
    <source>
        <dbReference type="ARBA" id="ARBA00002257"/>
    </source>
</evidence>
<keyword evidence="6 12" id="KW-0210">Decarboxylase</keyword>
<evidence type="ECO:0000256" key="7">
    <source>
        <dbReference type="ARBA" id="ARBA00022842"/>
    </source>
</evidence>
<dbReference type="PROSITE" id="PS00879">
    <property type="entry name" value="ODR_DC_2_2"/>
    <property type="match status" value="1"/>
</dbReference>
<keyword evidence="9 12" id="KW-0745">Spermidine biosynthesis</keyword>
<dbReference type="InterPro" id="IPR022644">
    <property type="entry name" value="De-COase2_N"/>
</dbReference>
<gene>
    <name evidence="12" type="primary">speA</name>
    <name evidence="18" type="ORF">HNR75_000425</name>
</gene>
<keyword evidence="7 12" id="KW-0460">Magnesium</keyword>
<feature type="domain" description="Arginine decarboxylase helical bundle" evidence="16">
    <location>
        <begin position="370"/>
        <end position="455"/>
    </location>
</feature>
<dbReference type="PRINTS" id="PR01179">
    <property type="entry name" value="ODADCRBXLASE"/>
</dbReference>
<evidence type="ECO:0000259" key="15">
    <source>
        <dbReference type="Pfam" id="PF02784"/>
    </source>
</evidence>
<comment type="catalytic activity">
    <reaction evidence="12">
        <text>L-arginine + H(+) = agmatine + CO2</text>
        <dbReference type="Rhea" id="RHEA:17641"/>
        <dbReference type="ChEBI" id="CHEBI:15378"/>
        <dbReference type="ChEBI" id="CHEBI:16526"/>
        <dbReference type="ChEBI" id="CHEBI:32682"/>
        <dbReference type="ChEBI" id="CHEBI:58145"/>
        <dbReference type="EC" id="4.1.1.19"/>
    </reaction>
</comment>
<comment type="pathway">
    <text evidence="12">Amine and polyamine biosynthesis; agmatine biosynthesis; agmatine from L-arginine: step 1/1.</text>
</comment>
<dbReference type="InterPro" id="IPR009006">
    <property type="entry name" value="Ala_racemase/Decarboxylase_C"/>
</dbReference>
<dbReference type="PIRSF" id="PIRSF001336">
    <property type="entry name" value="Arg_decrbxlase"/>
    <property type="match status" value="1"/>
</dbReference>
<dbReference type="Gene3D" id="1.20.58.930">
    <property type="match status" value="1"/>
</dbReference>
<proteinExistence type="inferred from homology"/>
<reference evidence="18 19" key="1">
    <citation type="submission" date="2020-08" db="EMBL/GenBank/DDBJ databases">
        <title>Genomic Encyclopedia of Type Strains, Phase IV (KMG-IV): sequencing the most valuable type-strain genomes for metagenomic binning, comparative biology and taxonomic classification.</title>
        <authorList>
            <person name="Goeker M."/>
        </authorList>
    </citation>
    <scope>NUCLEOTIDE SEQUENCE [LARGE SCALE GENOMIC DNA]</scope>
    <source>
        <strain evidence="18 19">DSM 22975</strain>
    </source>
</reference>
<comment type="function">
    <text evidence="3 12">Catalyzes the biosynthesis of agmatine from arginine.</text>
</comment>
<evidence type="ECO:0000256" key="4">
    <source>
        <dbReference type="ARBA" id="ARBA00008357"/>
    </source>
</evidence>
<dbReference type="Proteomes" id="UP000585721">
    <property type="component" value="Unassembled WGS sequence"/>
</dbReference>
<evidence type="ECO:0000256" key="9">
    <source>
        <dbReference type="ARBA" id="ARBA00023066"/>
    </source>
</evidence>
<dbReference type="HAMAP" id="MF_01417">
    <property type="entry name" value="SpeA"/>
    <property type="match status" value="1"/>
</dbReference>
<dbReference type="Gene3D" id="3.20.20.10">
    <property type="entry name" value="Alanine racemase"/>
    <property type="match status" value="1"/>
</dbReference>
<dbReference type="PRINTS" id="PR01180">
    <property type="entry name" value="ARGDCRBXLASE"/>
</dbReference>
<dbReference type="RefSeq" id="WP_188025352.1">
    <property type="nucleotide sequence ID" value="NZ_JACHGR010000001.1"/>
</dbReference>
<dbReference type="UniPathway" id="UPA00186">
    <property type="reaction ID" value="UER00284"/>
</dbReference>
<dbReference type="GO" id="GO:0033388">
    <property type="term" value="P:putrescine biosynthetic process from arginine"/>
    <property type="evidence" value="ECO:0007669"/>
    <property type="project" value="UniProtKB-ARBA"/>
</dbReference>
<dbReference type="InterPro" id="IPR022657">
    <property type="entry name" value="De-COase2_CS"/>
</dbReference>
<evidence type="ECO:0000256" key="11">
    <source>
        <dbReference type="ARBA" id="ARBA00023239"/>
    </source>
</evidence>
<evidence type="ECO:0000259" key="16">
    <source>
        <dbReference type="Pfam" id="PF17810"/>
    </source>
</evidence>
<dbReference type="InterPro" id="IPR041128">
    <property type="entry name" value="Arg_decarbox_C"/>
</dbReference>
<dbReference type="EMBL" id="JACHGR010000001">
    <property type="protein sequence ID" value="MBB6054560.1"/>
    <property type="molecule type" value="Genomic_DNA"/>
</dbReference>
<dbReference type="EC" id="4.1.1.19" evidence="12"/>
<dbReference type="FunFam" id="3.20.20.10:FF:000001">
    <property type="entry name" value="Biosynthetic arginine decarboxylase"/>
    <property type="match status" value="1"/>
</dbReference>
<evidence type="ECO:0000256" key="13">
    <source>
        <dbReference type="PIRSR" id="PIRSR001336-50"/>
    </source>
</evidence>
<dbReference type="GO" id="GO:0008792">
    <property type="term" value="F:arginine decarboxylase activity"/>
    <property type="evidence" value="ECO:0007669"/>
    <property type="project" value="UniProtKB-UniRule"/>
</dbReference>
<dbReference type="Pfam" id="PF17944">
    <property type="entry name" value="Arg_decarbox_C"/>
    <property type="match status" value="1"/>
</dbReference>
<keyword evidence="11 12" id="KW-0456">Lyase</keyword>
<dbReference type="GO" id="GO:0008295">
    <property type="term" value="P:spermidine biosynthetic process"/>
    <property type="evidence" value="ECO:0007669"/>
    <property type="project" value="UniProtKB-UniRule"/>
</dbReference>
<accession>A0A841GI52</accession>
<dbReference type="NCBIfam" id="TIGR01273">
    <property type="entry name" value="speA"/>
    <property type="match status" value="1"/>
</dbReference>
<feature type="active site" description="Proton donor" evidence="14">
    <location>
        <position position="505"/>
    </location>
</feature>
<dbReference type="Pfam" id="PF02784">
    <property type="entry name" value="Orn_Arg_deC_N"/>
    <property type="match status" value="1"/>
</dbReference>
<organism evidence="18 19">
    <name type="scientific">Tolumonas osonensis</name>
    <dbReference type="NCBI Taxonomy" id="675874"/>
    <lineage>
        <taxon>Bacteria</taxon>
        <taxon>Pseudomonadati</taxon>
        <taxon>Pseudomonadota</taxon>
        <taxon>Gammaproteobacteria</taxon>
        <taxon>Aeromonadales</taxon>
        <taxon>Aeromonadaceae</taxon>
        <taxon>Tolumonas</taxon>
    </lineage>
</organism>
<evidence type="ECO:0000313" key="18">
    <source>
        <dbReference type="EMBL" id="MBB6054560.1"/>
    </source>
</evidence>
<evidence type="ECO:0000256" key="2">
    <source>
        <dbReference type="ARBA" id="ARBA00001946"/>
    </source>
</evidence>
<keyword evidence="8 12" id="KW-0663">Pyridoxal phosphate</keyword>
<dbReference type="Gene3D" id="1.10.287.3440">
    <property type="match status" value="1"/>
</dbReference>
<comment type="similarity">
    <text evidence="4 12">Belongs to the Orn/Lys/Arg decarboxylase class-II family. SpeA subfamily.</text>
</comment>
<dbReference type="NCBIfam" id="NF003763">
    <property type="entry name" value="PRK05354.1"/>
    <property type="match status" value="1"/>
</dbReference>
<dbReference type="InterPro" id="IPR000183">
    <property type="entry name" value="Orn/DAP/Arg_de-COase"/>
</dbReference>
<evidence type="ECO:0000256" key="1">
    <source>
        <dbReference type="ARBA" id="ARBA00001933"/>
    </source>
</evidence>
<dbReference type="Pfam" id="PF17810">
    <property type="entry name" value="Arg_decarb_HB"/>
    <property type="match status" value="1"/>
</dbReference>
<feature type="domain" description="Orn/DAP/Arg decarboxylase 2 N-terminal" evidence="15">
    <location>
        <begin position="85"/>
        <end position="344"/>
    </location>
</feature>
<evidence type="ECO:0000256" key="12">
    <source>
        <dbReference type="HAMAP-Rule" id="MF_01417"/>
    </source>
</evidence>
<evidence type="ECO:0000256" key="8">
    <source>
        <dbReference type="ARBA" id="ARBA00022898"/>
    </source>
</evidence>
<dbReference type="PANTHER" id="PTHR43295">
    <property type="entry name" value="ARGININE DECARBOXYLASE"/>
    <property type="match status" value="1"/>
</dbReference>
<protein>
    <recommendedName>
        <fullName evidence="12">Biosynthetic arginine decarboxylase</fullName>
        <shortName evidence="12">ADC</shortName>
        <ecNumber evidence="12">4.1.1.19</ecNumber>
    </recommendedName>
</protein>
<feature type="binding site" evidence="12">
    <location>
        <begin position="284"/>
        <end position="294"/>
    </location>
    <ligand>
        <name>substrate</name>
    </ligand>
</feature>
<dbReference type="InterPro" id="IPR002985">
    <property type="entry name" value="Arg_decrbxlase"/>
</dbReference>
<dbReference type="GO" id="GO:0006527">
    <property type="term" value="P:L-arginine catabolic process"/>
    <property type="evidence" value="ECO:0007669"/>
    <property type="project" value="InterPro"/>
</dbReference>
<dbReference type="CDD" id="cd06830">
    <property type="entry name" value="PLPDE_III_ADC"/>
    <property type="match status" value="1"/>
</dbReference>
<dbReference type="AlphaFoldDB" id="A0A841GI52"/>
<keyword evidence="10 12" id="KW-0620">Polyamine biosynthesis</keyword>
<name>A0A841GI52_9GAMM</name>
<evidence type="ECO:0000256" key="10">
    <source>
        <dbReference type="ARBA" id="ARBA00023115"/>
    </source>
</evidence>
<dbReference type="SUPFAM" id="SSF50621">
    <property type="entry name" value="Alanine racemase C-terminal domain-like"/>
    <property type="match status" value="1"/>
</dbReference>
<evidence type="ECO:0000313" key="19">
    <source>
        <dbReference type="Proteomes" id="UP000585721"/>
    </source>
</evidence>